<comment type="subcellular location">
    <subcellularLocation>
        <location evidence="1">Cytoplasm</location>
    </subcellularLocation>
</comment>
<keyword evidence="8" id="KW-0238">DNA-binding</keyword>
<evidence type="ECO:0000256" key="1">
    <source>
        <dbReference type="ARBA" id="ARBA00004496"/>
    </source>
</evidence>
<organism evidence="12 13">
    <name type="scientific">Streptomyces bangladeshensis</name>
    <dbReference type="NCBI Taxonomy" id="295352"/>
    <lineage>
        <taxon>Bacteria</taxon>
        <taxon>Bacillati</taxon>
        <taxon>Actinomycetota</taxon>
        <taxon>Actinomycetes</taxon>
        <taxon>Kitasatosporales</taxon>
        <taxon>Streptomycetaceae</taxon>
        <taxon>Streptomyces</taxon>
    </lineage>
</organism>
<evidence type="ECO:0000256" key="2">
    <source>
        <dbReference type="ARBA" id="ARBA00010752"/>
    </source>
</evidence>
<comment type="similarity">
    <text evidence="2">Belongs to the beta sliding clamp family.</text>
</comment>
<reference evidence="12 13" key="1">
    <citation type="journal article" date="2019" name="Int. J. Syst. Evol. Microbiol.">
        <title>The Global Catalogue of Microorganisms (GCM) 10K type strain sequencing project: providing services to taxonomists for standard genome sequencing and annotation.</title>
        <authorList>
            <consortium name="The Broad Institute Genomics Platform"/>
            <consortium name="The Broad Institute Genome Sequencing Center for Infectious Disease"/>
            <person name="Wu L."/>
            <person name="Ma J."/>
        </authorList>
    </citation>
    <scope>NUCLEOTIDE SEQUENCE [LARGE SCALE GENOMIC DNA]</scope>
    <source>
        <strain evidence="12 13">JCM 14924</strain>
    </source>
</reference>
<feature type="domain" description="DNA polymerase III beta sliding clamp C-terminal" evidence="11">
    <location>
        <begin position="260"/>
        <end position="368"/>
    </location>
</feature>
<accession>A0ABN3BDH2</accession>
<evidence type="ECO:0000259" key="11">
    <source>
        <dbReference type="Pfam" id="PF02768"/>
    </source>
</evidence>
<evidence type="ECO:0000313" key="12">
    <source>
        <dbReference type="EMBL" id="GAA2192820.1"/>
    </source>
</evidence>
<keyword evidence="4" id="KW-0808">Transferase</keyword>
<dbReference type="Pfam" id="PF02767">
    <property type="entry name" value="DNA_pol3_beta_2"/>
    <property type="match status" value="1"/>
</dbReference>
<dbReference type="InterPro" id="IPR046938">
    <property type="entry name" value="DNA_clamp_sf"/>
</dbReference>
<keyword evidence="7" id="KW-0239">DNA-directed DNA polymerase</keyword>
<dbReference type="InterPro" id="IPR022637">
    <property type="entry name" value="DNA_polIII_beta_cen"/>
</dbReference>
<protein>
    <submittedName>
        <fullName evidence="12">DNA polymerase III subunit beta</fullName>
    </submittedName>
</protein>
<evidence type="ECO:0000259" key="10">
    <source>
        <dbReference type="Pfam" id="PF02767"/>
    </source>
</evidence>
<feature type="domain" description="DNA polymerase III beta sliding clamp N-terminal" evidence="9">
    <location>
        <begin position="1"/>
        <end position="118"/>
    </location>
</feature>
<evidence type="ECO:0000256" key="3">
    <source>
        <dbReference type="ARBA" id="ARBA00022490"/>
    </source>
</evidence>
<dbReference type="SMART" id="SM00480">
    <property type="entry name" value="POL3Bc"/>
    <property type="match status" value="1"/>
</dbReference>
<evidence type="ECO:0000256" key="4">
    <source>
        <dbReference type="ARBA" id="ARBA00022679"/>
    </source>
</evidence>
<dbReference type="InterPro" id="IPR022635">
    <property type="entry name" value="DNA_polIII_beta_C"/>
</dbReference>
<name>A0ABN3BDH2_9ACTN</name>
<keyword evidence="13" id="KW-1185">Reference proteome</keyword>
<keyword evidence="6" id="KW-0235">DNA replication</keyword>
<dbReference type="PANTHER" id="PTHR30478:SF0">
    <property type="entry name" value="BETA SLIDING CLAMP"/>
    <property type="match status" value="1"/>
</dbReference>
<gene>
    <name evidence="12" type="primary">dnaN_2</name>
    <name evidence="12" type="ORF">GCM10009787_12060</name>
</gene>
<dbReference type="NCBIfam" id="TIGR00663">
    <property type="entry name" value="dnan"/>
    <property type="match status" value="1"/>
</dbReference>
<dbReference type="Pfam" id="PF02768">
    <property type="entry name" value="DNA_pol3_beta_3"/>
    <property type="match status" value="1"/>
</dbReference>
<evidence type="ECO:0000259" key="9">
    <source>
        <dbReference type="Pfam" id="PF00712"/>
    </source>
</evidence>
<sequence length="371" mass="39116">MKLRIDQRQLADAARRAHRRLPGKPLQPVLTGLLLEAGGDTVTLSGFDLDTATRATLDADTLEPGEAVISGRLLADVTAALPAGPVDLIADKREATITAPGTSFTLPVMERRDYPALPVPPGASGTVDGALLAVAVGHAAQAAMPEKEAVGNMLGFGGVHLAADGDQLVVSASDRYRIVRHTLPWRPDGDEAGELLIPAADIAATAKQMASSEIRISFTGSRGVAALATDQLTVTSRTIAGDFPDIDRFFPDPAAAAGWMRADADELAETVKRAALVNEKPEQPVVLVFDRDELTVRGGVDGSRGASRIPAETADLDGFEIAYRPDFLGSLLTPISGQVQMWFTTASKPALLVPVDDDTYRAVCMPVRIPS</sequence>
<dbReference type="SUPFAM" id="SSF55979">
    <property type="entry name" value="DNA clamp"/>
    <property type="match status" value="3"/>
</dbReference>
<dbReference type="EMBL" id="BAAAOQ010000003">
    <property type="protein sequence ID" value="GAA2192820.1"/>
    <property type="molecule type" value="Genomic_DNA"/>
</dbReference>
<evidence type="ECO:0000256" key="6">
    <source>
        <dbReference type="ARBA" id="ARBA00022705"/>
    </source>
</evidence>
<dbReference type="Pfam" id="PF00712">
    <property type="entry name" value="DNA_pol3_beta"/>
    <property type="match status" value="1"/>
</dbReference>
<proteinExistence type="inferred from homology"/>
<feature type="domain" description="DNA polymerase III beta sliding clamp central" evidence="10">
    <location>
        <begin position="157"/>
        <end position="245"/>
    </location>
</feature>
<evidence type="ECO:0000313" key="13">
    <source>
        <dbReference type="Proteomes" id="UP001501391"/>
    </source>
</evidence>
<evidence type="ECO:0000256" key="5">
    <source>
        <dbReference type="ARBA" id="ARBA00022695"/>
    </source>
</evidence>
<comment type="caution">
    <text evidence="12">The sequence shown here is derived from an EMBL/GenBank/DDBJ whole genome shotgun (WGS) entry which is preliminary data.</text>
</comment>
<evidence type="ECO:0000256" key="7">
    <source>
        <dbReference type="ARBA" id="ARBA00022932"/>
    </source>
</evidence>
<keyword evidence="5" id="KW-0548">Nucleotidyltransferase</keyword>
<dbReference type="Proteomes" id="UP001501391">
    <property type="component" value="Unassembled WGS sequence"/>
</dbReference>
<dbReference type="PANTHER" id="PTHR30478">
    <property type="entry name" value="DNA POLYMERASE III SUBUNIT BETA"/>
    <property type="match status" value="1"/>
</dbReference>
<keyword evidence="3" id="KW-0963">Cytoplasm</keyword>
<dbReference type="RefSeq" id="WP_346162219.1">
    <property type="nucleotide sequence ID" value="NZ_BAAAOQ010000003.1"/>
</dbReference>
<dbReference type="InterPro" id="IPR001001">
    <property type="entry name" value="DNA_polIII_beta"/>
</dbReference>
<dbReference type="Gene3D" id="3.10.150.10">
    <property type="entry name" value="DNA Polymerase III, subunit A, domain 2"/>
    <property type="match status" value="3"/>
</dbReference>
<dbReference type="InterPro" id="IPR022634">
    <property type="entry name" value="DNA_polIII_beta_N"/>
</dbReference>
<evidence type="ECO:0000256" key="8">
    <source>
        <dbReference type="ARBA" id="ARBA00023125"/>
    </source>
</evidence>